<organism evidence="1 2">
    <name type="scientific">Corchorus olitorius</name>
    <dbReference type="NCBI Taxonomy" id="93759"/>
    <lineage>
        <taxon>Eukaryota</taxon>
        <taxon>Viridiplantae</taxon>
        <taxon>Streptophyta</taxon>
        <taxon>Embryophyta</taxon>
        <taxon>Tracheophyta</taxon>
        <taxon>Spermatophyta</taxon>
        <taxon>Magnoliopsida</taxon>
        <taxon>eudicotyledons</taxon>
        <taxon>Gunneridae</taxon>
        <taxon>Pentapetalae</taxon>
        <taxon>rosids</taxon>
        <taxon>malvids</taxon>
        <taxon>Malvales</taxon>
        <taxon>Malvaceae</taxon>
        <taxon>Grewioideae</taxon>
        <taxon>Apeibeae</taxon>
        <taxon>Corchorus</taxon>
    </lineage>
</organism>
<name>A0A1R3KJL4_9ROSI</name>
<gene>
    <name evidence="1" type="ORF">COLO4_07479</name>
</gene>
<comment type="caution">
    <text evidence="1">The sequence shown here is derived from an EMBL/GenBank/DDBJ whole genome shotgun (WGS) entry which is preliminary data.</text>
</comment>
<protein>
    <submittedName>
        <fullName evidence="1">Uncharacterized protein</fullName>
    </submittedName>
</protein>
<dbReference type="EMBL" id="AWUE01013323">
    <property type="protein sequence ID" value="OMP07277.1"/>
    <property type="molecule type" value="Genomic_DNA"/>
</dbReference>
<accession>A0A1R3KJL4</accession>
<dbReference type="Proteomes" id="UP000187203">
    <property type="component" value="Unassembled WGS sequence"/>
</dbReference>
<evidence type="ECO:0000313" key="1">
    <source>
        <dbReference type="EMBL" id="OMP07277.1"/>
    </source>
</evidence>
<dbReference type="AlphaFoldDB" id="A0A1R3KJL4"/>
<keyword evidence="2" id="KW-1185">Reference proteome</keyword>
<proteinExistence type="predicted"/>
<evidence type="ECO:0000313" key="2">
    <source>
        <dbReference type="Proteomes" id="UP000187203"/>
    </source>
</evidence>
<sequence length="75" mass="8291">MKKHRKMPCRHCFAPGHVKFVDRENHGRTEGALSGCDTTPIATPENLSQTVEKPAEPPTLMVVFVDPCAPEAYDV</sequence>
<reference evidence="2" key="1">
    <citation type="submission" date="2013-09" db="EMBL/GenBank/DDBJ databases">
        <title>Corchorus olitorius genome sequencing.</title>
        <authorList>
            <person name="Alam M."/>
            <person name="Haque M.S."/>
            <person name="Islam M.S."/>
            <person name="Emdad E.M."/>
            <person name="Islam M.M."/>
            <person name="Ahmed B."/>
            <person name="Halim A."/>
            <person name="Hossen Q.M.M."/>
            <person name="Hossain M.Z."/>
            <person name="Ahmed R."/>
            <person name="Khan M.M."/>
            <person name="Islam R."/>
            <person name="Rashid M.M."/>
            <person name="Khan S.A."/>
            <person name="Rahman M.S."/>
            <person name="Alam M."/>
            <person name="Yahiya A.S."/>
            <person name="Khan M.S."/>
            <person name="Azam M.S."/>
            <person name="Haque T."/>
            <person name="Lashkar M.Z.H."/>
            <person name="Akhand A.I."/>
            <person name="Morshed G."/>
            <person name="Roy S."/>
            <person name="Uddin K.S."/>
            <person name="Rabeya T."/>
            <person name="Hossain A.S."/>
            <person name="Chowdhury A."/>
            <person name="Snigdha A.R."/>
            <person name="Mortoza M.S."/>
            <person name="Matin S.A."/>
            <person name="Hoque S.M.E."/>
            <person name="Islam M.K."/>
            <person name="Roy D.K."/>
            <person name="Haider R."/>
            <person name="Moosa M.M."/>
            <person name="Elias S.M."/>
            <person name="Hasan A.M."/>
            <person name="Jahan S."/>
            <person name="Shafiuddin M."/>
            <person name="Mahmood N."/>
            <person name="Shommy N.S."/>
        </authorList>
    </citation>
    <scope>NUCLEOTIDE SEQUENCE [LARGE SCALE GENOMIC DNA]</scope>
    <source>
        <strain evidence="2">cv. O-4</strain>
    </source>
</reference>